<name>E3LSW2_CAERE</name>
<feature type="domain" description="Chitin-binding type-2" evidence="9">
    <location>
        <begin position="24"/>
        <end position="81"/>
    </location>
</feature>
<keyword evidence="7" id="KW-0812">Transmembrane</keyword>
<feature type="domain" description="Chitin-binding type-2" evidence="9">
    <location>
        <begin position="275"/>
        <end position="330"/>
    </location>
</feature>
<dbReference type="OrthoDB" id="6020543at2759"/>
<evidence type="ECO:0000313" key="11">
    <source>
        <dbReference type="Proteomes" id="UP000008281"/>
    </source>
</evidence>
<dbReference type="InterPro" id="IPR036508">
    <property type="entry name" value="Chitin-bd_dom_sf"/>
</dbReference>
<keyword evidence="4" id="KW-0677">Repeat</keyword>
<dbReference type="PROSITE" id="PS50940">
    <property type="entry name" value="CHIT_BIND_II"/>
    <property type="match status" value="3"/>
</dbReference>
<gene>
    <name evidence="10" type="ORF">CRE_25094</name>
</gene>
<dbReference type="InterPro" id="IPR002557">
    <property type="entry name" value="Chitin-bd_dom"/>
</dbReference>
<dbReference type="GO" id="GO:0008061">
    <property type="term" value="F:chitin binding"/>
    <property type="evidence" value="ECO:0007669"/>
    <property type="project" value="UniProtKB-KW"/>
</dbReference>
<feature type="chain" id="PRO_5003173374" description="Chitin-binding type-2 domain-containing protein" evidence="8">
    <location>
        <begin position="21"/>
        <end position="440"/>
    </location>
</feature>
<organism evidence="11">
    <name type="scientific">Caenorhabditis remanei</name>
    <name type="common">Caenorhabditis vulgaris</name>
    <dbReference type="NCBI Taxonomy" id="31234"/>
    <lineage>
        <taxon>Eukaryota</taxon>
        <taxon>Metazoa</taxon>
        <taxon>Ecdysozoa</taxon>
        <taxon>Nematoda</taxon>
        <taxon>Chromadorea</taxon>
        <taxon>Rhabditida</taxon>
        <taxon>Rhabditina</taxon>
        <taxon>Rhabditomorpha</taxon>
        <taxon>Rhabditoidea</taxon>
        <taxon>Rhabditidae</taxon>
        <taxon>Peloderinae</taxon>
        <taxon>Caenorhabditis</taxon>
    </lineage>
</organism>
<evidence type="ECO:0000256" key="5">
    <source>
        <dbReference type="ARBA" id="ARBA00023157"/>
    </source>
</evidence>
<reference evidence="10" key="1">
    <citation type="submission" date="2007-07" db="EMBL/GenBank/DDBJ databases">
        <title>PCAP assembly of the Caenorhabditis remanei genome.</title>
        <authorList>
            <consortium name="The Caenorhabditis remanei Sequencing Consortium"/>
            <person name="Wilson R.K."/>
        </authorList>
    </citation>
    <scope>NUCLEOTIDE SEQUENCE [LARGE SCALE GENOMIC DNA]</scope>
    <source>
        <strain evidence="10">PB4641</strain>
    </source>
</reference>
<sequence>MIKELICLCLLIGLTTIAVAEHFLADCKKIKNGRYAIGHCQSRYLKCSDGFPHFGDCPEKMVFDEYTRKCAKRANVESCDGDEFEEFTEAYSGEQDETKMELKNKEVKLSIDDMFANGRFFAIKLRMFEFSVCEDLEDGKYASGVCSMNYFTCTSKIARFRSCWPFYYDATLKECSERALIKDCQILRNGTNTQNSGSSFVNGEFLNGNRALMKYCAYRNDGEYPVDECSDFFLTCYGWVAQITKCSDPHVFDPEKLICEHPSNVTMCEFLRKPLTNCDEDGFFAVAECSPLFTICRRGVSFDMSCPSNLMFSQETESCVDSMNIRECPKTNSVPNTKFMELLVSTMHEFETSTETKSKICYPNFVLTSLILRQKHGFDLKLESFNTECLRKIIRYSLQRHERDQREIEDITSVVFLLSIVLGILFFFILLACLCGSADV</sequence>
<dbReference type="PANTHER" id="PTHR23301:SF0">
    <property type="entry name" value="CHITIN-BINDING TYPE-2 DOMAIN-CONTAINING PROTEIN-RELATED"/>
    <property type="match status" value="1"/>
</dbReference>
<evidence type="ECO:0000256" key="8">
    <source>
        <dbReference type="SAM" id="SignalP"/>
    </source>
</evidence>
<evidence type="ECO:0000256" key="7">
    <source>
        <dbReference type="SAM" id="Phobius"/>
    </source>
</evidence>
<keyword evidence="11" id="KW-1185">Reference proteome</keyword>
<evidence type="ECO:0000256" key="4">
    <source>
        <dbReference type="ARBA" id="ARBA00022737"/>
    </source>
</evidence>
<feature type="signal peptide" evidence="8">
    <location>
        <begin position="1"/>
        <end position="20"/>
    </location>
</feature>
<dbReference type="PANTHER" id="PTHR23301">
    <property type="entry name" value="CHITIN BINDING PERITROPHIN-A"/>
    <property type="match status" value="1"/>
</dbReference>
<dbReference type="SUPFAM" id="SSF57625">
    <property type="entry name" value="Invertebrate chitin-binding proteins"/>
    <property type="match status" value="3"/>
</dbReference>
<keyword evidence="7" id="KW-0472">Membrane</keyword>
<feature type="domain" description="Chitin-binding type-2" evidence="9">
    <location>
        <begin position="213"/>
        <end position="270"/>
    </location>
</feature>
<dbReference type="InParanoid" id="E3LSW2"/>
<keyword evidence="1" id="KW-0217">Developmental protein</keyword>
<dbReference type="GO" id="GO:0005576">
    <property type="term" value="C:extracellular region"/>
    <property type="evidence" value="ECO:0007669"/>
    <property type="project" value="InterPro"/>
</dbReference>
<keyword evidence="3 8" id="KW-0732">Signal</keyword>
<keyword evidence="2" id="KW-0147">Chitin-binding</keyword>
<dbReference type="OMA" id="MNIRECP"/>
<evidence type="ECO:0000256" key="6">
    <source>
        <dbReference type="ARBA" id="ARBA00023180"/>
    </source>
</evidence>
<evidence type="ECO:0000256" key="3">
    <source>
        <dbReference type="ARBA" id="ARBA00022729"/>
    </source>
</evidence>
<keyword evidence="5" id="KW-1015">Disulfide bond</keyword>
<evidence type="ECO:0000313" key="10">
    <source>
        <dbReference type="EMBL" id="EFP09189.1"/>
    </source>
</evidence>
<feature type="transmembrane region" description="Helical" evidence="7">
    <location>
        <begin position="414"/>
        <end position="435"/>
    </location>
</feature>
<evidence type="ECO:0000256" key="1">
    <source>
        <dbReference type="ARBA" id="ARBA00022473"/>
    </source>
</evidence>
<dbReference type="eggNOG" id="ENOG502RXZX">
    <property type="taxonomic scope" value="Eukaryota"/>
</dbReference>
<dbReference type="InterPro" id="IPR051940">
    <property type="entry name" value="Chitin_bind-dev_reg"/>
</dbReference>
<dbReference type="Proteomes" id="UP000008281">
    <property type="component" value="Unassembled WGS sequence"/>
</dbReference>
<dbReference type="HOGENOM" id="CLU_622947_0_0_1"/>
<evidence type="ECO:0000256" key="2">
    <source>
        <dbReference type="ARBA" id="ARBA00022669"/>
    </source>
</evidence>
<dbReference type="AlphaFoldDB" id="E3LSW2"/>
<dbReference type="STRING" id="31234.E3LSW2"/>
<dbReference type="Pfam" id="PF01607">
    <property type="entry name" value="CBM_14"/>
    <property type="match status" value="3"/>
</dbReference>
<dbReference type="EMBL" id="DS268414">
    <property type="protein sequence ID" value="EFP09189.1"/>
    <property type="molecule type" value="Genomic_DNA"/>
</dbReference>
<proteinExistence type="predicted"/>
<keyword evidence="7" id="KW-1133">Transmembrane helix</keyword>
<keyword evidence="6" id="KW-0325">Glycoprotein</keyword>
<protein>
    <recommendedName>
        <fullName evidence="9">Chitin-binding type-2 domain-containing protein</fullName>
    </recommendedName>
</protein>
<accession>E3LSW2</accession>
<dbReference type="Gene3D" id="2.170.140.10">
    <property type="entry name" value="Chitin binding domain"/>
    <property type="match status" value="3"/>
</dbReference>
<dbReference type="SMART" id="SM00494">
    <property type="entry name" value="ChtBD2"/>
    <property type="match status" value="4"/>
</dbReference>
<evidence type="ECO:0000259" key="9">
    <source>
        <dbReference type="PROSITE" id="PS50940"/>
    </source>
</evidence>